<reference evidence="5 6" key="1">
    <citation type="submission" date="2019-07" db="EMBL/GenBank/DDBJ databases">
        <title>Whole genome shotgun sequence of Nocardia ninae NBRC 108245.</title>
        <authorList>
            <person name="Hosoyama A."/>
            <person name="Uohara A."/>
            <person name="Ohji S."/>
            <person name="Ichikawa N."/>
        </authorList>
    </citation>
    <scope>NUCLEOTIDE SEQUENCE [LARGE SCALE GENOMIC DNA]</scope>
    <source>
        <strain evidence="5 6">NBRC 108245</strain>
    </source>
</reference>
<sequence>MTIRIALVGAGLAARSHALDIITDPTMELTGVTARSAASARAFTAIFGGTIYPDVEAIVDDDRVNAVVVAVPPSAVLGVTEQLDINKPCLVEKPIVTTDSERDRLSNLAQRFTHLIAPFNRRYQPHIRQAANMIESGLIGNVVDVNAQWRGPYRSRFANDGGTYRGSAGPRHGVLVDTGSHALDLISMLVGYTHPIHVLGGLTCNDRGADIAAELEIAAGTTIRLTVTDDPNAPECGGWAVVVNGAAGSLTVDSRGSQVRTTSSGTLQGFRAEPMHRPVSDLARMADGIAPLGSPMAEVLTVSDVIIAAHDHNQQRRARWKRPRGKALGRLNGAC</sequence>
<dbReference type="Pfam" id="PF22725">
    <property type="entry name" value="GFO_IDH_MocA_C3"/>
    <property type="match status" value="1"/>
</dbReference>
<comment type="caution">
    <text evidence="5">The sequence shown here is derived from an EMBL/GenBank/DDBJ whole genome shotgun (WGS) entry which is preliminary data.</text>
</comment>
<evidence type="ECO:0000259" key="3">
    <source>
        <dbReference type="Pfam" id="PF01408"/>
    </source>
</evidence>
<proteinExistence type="inferred from homology"/>
<keyword evidence="6" id="KW-1185">Reference proteome</keyword>
<dbReference type="EMBL" id="BJXA01000014">
    <property type="protein sequence ID" value="GEM38226.1"/>
    <property type="molecule type" value="Genomic_DNA"/>
</dbReference>
<dbReference type="Proteomes" id="UP000321424">
    <property type="component" value="Unassembled WGS sequence"/>
</dbReference>
<evidence type="ECO:0000256" key="1">
    <source>
        <dbReference type="ARBA" id="ARBA00010928"/>
    </source>
</evidence>
<feature type="domain" description="GFO/IDH/MocA-like oxidoreductase" evidence="4">
    <location>
        <begin position="127"/>
        <end position="250"/>
    </location>
</feature>
<dbReference type="SUPFAM" id="SSF51735">
    <property type="entry name" value="NAD(P)-binding Rossmann-fold domains"/>
    <property type="match status" value="1"/>
</dbReference>
<evidence type="ECO:0000256" key="2">
    <source>
        <dbReference type="ARBA" id="ARBA00023002"/>
    </source>
</evidence>
<evidence type="ECO:0000313" key="6">
    <source>
        <dbReference type="Proteomes" id="UP000321424"/>
    </source>
</evidence>
<dbReference type="OrthoDB" id="4547337at2"/>
<comment type="similarity">
    <text evidence="1">Belongs to the Gfo/Idh/MocA family.</text>
</comment>
<dbReference type="Gene3D" id="3.30.360.10">
    <property type="entry name" value="Dihydrodipicolinate Reductase, domain 2"/>
    <property type="match status" value="1"/>
</dbReference>
<protein>
    <recommendedName>
        <fullName evidence="7">Oxidoreductase</fullName>
    </recommendedName>
</protein>
<dbReference type="InterPro" id="IPR055170">
    <property type="entry name" value="GFO_IDH_MocA-like_dom"/>
</dbReference>
<organism evidence="5 6">
    <name type="scientific">Nocardia ninae NBRC 108245</name>
    <dbReference type="NCBI Taxonomy" id="1210091"/>
    <lineage>
        <taxon>Bacteria</taxon>
        <taxon>Bacillati</taxon>
        <taxon>Actinomycetota</taxon>
        <taxon>Actinomycetes</taxon>
        <taxon>Mycobacteriales</taxon>
        <taxon>Nocardiaceae</taxon>
        <taxon>Nocardia</taxon>
    </lineage>
</organism>
<dbReference type="PANTHER" id="PTHR43708">
    <property type="entry name" value="CONSERVED EXPRESSED OXIDOREDUCTASE (EUROFUNG)"/>
    <property type="match status" value="1"/>
</dbReference>
<dbReference type="InterPro" id="IPR051317">
    <property type="entry name" value="Gfo/Idh/MocA_oxidoreduct"/>
</dbReference>
<name>A0A511MEF4_9NOCA</name>
<dbReference type="GO" id="GO:0000166">
    <property type="term" value="F:nucleotide binding"/>
    <property type="evidence" value="ECO:0007669"/>
    <property type="project" value="InterPro"/>
</dbReference>
<dbReference type="InterPro" id="IPR000683">
    <property type="entry name" value="Gfo/Idh/MocA-like_OxRdtase_N"/>
</dbReference>
<gene>
    <name evidence="5" type="ORF">NN4_27450</name>
</gene>
<dbReference type="Pfam" id="PF01408">
    <property type="entry name" value="GFO_IDH_MocA"/>
    <property type="match status" value="1"/>
</dbReference>
<accession>A0A511MEF4</accession>
<evidence type="ECO:0000259" key="4">
    <source>
        <dbReference type="Pfam" id="PF22725"/>
    </source>
</evidence>
<feature type="domain" description="Gfo/Idh/MocA-like oxidoreductase N-terminal" evidence="3">
    <location>
        <begin position="3"/>
        <end position="111"/>
    </location>
</feature>
<dbReference type="PANTHER" id="PTHR43708:SF5">
    <property type="entry name" value="CONSERVED EXPRESSED OXIDOREDUCTASE (EUROFUNG)-RELATED"/>
    <property type="match status" value="1"/>
</dbReference>
<dbReference type="Gene3D" id="3.40.50.720">
    <property type="entry name" value="NAD(P)-binding Rossmann-like Domain"/>
    <property type="match status" value="1"/>
</dbReference>
<dbReference type="AlphaFoldDB" id="A0A511MEF4"/>
<dbReference type="SUPFAM" id="SSF55347">
    <property type="entry name" value="Glyceraldehyde-3-phosphate dehydrogenase-like, C-terminal domain"/>
    <property type="match status" value="1"/>
</dbReference>
<dbReference type="GO" id="GO:0016491">
    <property type="term" value="F:oxidoreductase activity"/>
    <property type="evidence" value="ECO:0007669"/>
    <property type="project" value="UniProtKB-KW"/>
</dbReference>
<evidence type="ECO:0008006" key="7">
    <source>
        <dbReference type="Google" id="ProtNLM"/>
    </source>
</evidence>
<dbReference type="InterPro" id="IPR036291">
    <property type="entry name" value="NAD(P)-bd_dom_sf"/>
</dbReference>
<dbReference type="RefSeq" id="WP_147130297.1">
    <property type="nucleotide sequence ID" value="NZ_BJXA01000014.1"/>
</dbReference>
<evidence type="ECO:0000313" key="5">
    <source>
        <dbReference type="EMBL" id="GEM38226.1"/>
    </source>
</evidence>
<keyword evidence="2" id="KW-0560">Oxidoreductase</keyword>